<evidence type="ECO:0000256" key="8">
    <source>
        <dbReference type="RuleBase" id="RU361120"/>
    </source>
</evidence>
<dbReference type="Pfam" id="PF00722">
    <property type="entry name" value="Glyco_hydro_16"/>
    <property type="match status" value="2"/>
</dbReference>
<dbReference type="InterPro" id="IPR010713">
    <property type="entry name" value="XET_C"/>
</dbReference>
<feature type="chain" id="PRO_5033109443" description="Xyloglucan endotransglucosylase/hydrolase" evidence="8">
    <location>
        <begin position="28"/>
        <end position="319"/>
    </location>
</feature>
<keyword evidence="3" id="KW-1015">Disulfide bond</keyword>
<dbReference type="Pfam" id="PF06955">
    <property type="entry name" value="XET_C"/>
    <property type="match status" value="1"/>
</dbReference>
<dbReference type="AlphaFoldDB" id="A0A843W0Q7"/>
<gene>
    <name evidence="10" type="ORF">Taro_034405</name>
</gene>
<accession>A0A843W0Q7</accession>
<dbReference type="GO" id="GO:0016762">
    <property type="term" value="F:xyloglucan:xyloglucosyl transferase activity"/>
    <property type="evidence" value="ECO:0007669"/>
    <property type="project" value="UniProtKB-EC"/>
</dbReference>
<evidence type="ECO:0000313" key="10">
    <source>
        <dbReference type="EMBL" id="MQM01646.1"/>
    </source>
</evidence>
<proteinExistence type="inferred from homology"/>
<evidence type="ECO:0000256" key="1">
    <source>
        <dbReference type="ARBA" id="ARBA00022679"/>
    </source>
</evidence>
<organism evidence="10 11">
    <name type="scientific">Colocasia esculenta</name>
    <name type="common">Wild taro</name>
    <name type="synonym">Arum esculentum</name>
    <dbReference type="NCBI Taxonomy" id="4460"/>
    <lineage>
        <taxon>Eukaryota</taxon>
        <taxon>Viridiplantae</taxon>
        <taxon>Streptophyta</taxon>
        <taxon>Embryophyta</taxon>
        <taxon>Tracheophyta</taxon>
        <taxon>Spermatophyta</taxon>
        <taxon>Magnoliopsida</taxon>
        <taxon>Liliopsida</taxon>
        <taxon>Araceae</taxon>
        <taxon>Aroideae</taxon>
        <taxon>Colocasieae</taxon>
        <taxon>Colocasia</taxon>
    </lineage>
</organism>
<feature type="signal peptide" evidence="8">
    <location>
        <begin position="1"/>
        <end position="27"/>
    </location>
</feature>
<sequence>MSAAMDPKSSLWLSLMVASSLSMVAHGGSFYQDFDITWGDGRARVLDHGQLLTLSLDRFLGSGFQSKEEYLFGKVDMQIKLVPGNSAGTVAACYVSTPLCDCYLIYRRCLVMFHQTGACFVCAQLQSGGPARDEIDFEFLGNLSGEPYTVHTNIYTQGKGEREQQFHLWFDPTGDFHSYSILWNRHHVVSVPSFAVDGIPIRDFKNMARAGVAFPRRQPMRLFCSLWSADEWATRGGLIKTDWSRAPFVASYRGFRVSPCPTPPGCGAGAAWLGRALDPASRRRLRWVRGRHMIYDYCADARRFPQDRPPECGRATPGN</sequence>
<evidence type="ECO:0000256" key="5">
    <source>
        <dbReference type="ARBA" id="ARBA00023295"/>
    </source>
</evidence>
<dbReference type="GO" id="GO:0048046">
    <property type="term" value="C:apoplast"/>
    <property type="evidence" value="ECO:0007669"/>
    <property type="project" value="UniProtKB-SubCell"/>
</dbReference>
<dbReference type="InterPro" id="IPR000757">
    <property type="entry name" value="Beta-glucanase-like"/>
</dbReference>
<dbReference type="Gene3D" id="2.60.120.200">
    <property type="match status" value="1"/>
</dbReference>
<keyword evidence="8" id="KW-0134">Cell wall</keyword>
<comment type="subcellular location">
    <subcellularLocation>
        <location evidence="8">Secreted</location>
        <location evidence="8">Cell wall</location>
    </subcellularLocation>
    <subcellularLocation>
        <location evidence="8">Secreted</location>
        <location evidence="8">Extracellular space</location>
        <location evidence="8">Apoplast</location>
    </subcellularLocation>
</comment>
<keyword evidence="11" id="KW-1185">Reference proteome</keyword>
<dbReference type="InterPro" id="IPR016455">
    <property type="entry name" value="XTH"/>
</dbReference>
<keyword evidence="5 8" id="KW-0326">Glycosidase</keyword>
<evidence type="ECO:0000259" key="9">
    <source>
        <dbReference type="PROSITE" id="PS51762"/>
    </source>
</evidence>
<dbReference type="SUPFAM" id="SSF49899">
    <property type="entry name" value="Concanavalin A-like lectins/glucanases"/>
    <property type="match status" value="1"/>
</dbReference>
<dbReference type="InterPro" id="IPR008263">
    <property type="entry name" value="GH16_AS"/>
</dbReference>
<keyword evidence="2 8" id="KW-0378">Hydrolase</keyword>
<dbReference type="CDD" id="cd02176">
    <property type="entry name" value="GH16_XET"/>
    <property type="match status" value="1"/>
</dbReference>
<evidence type="ECO:0000256" key="4">
    <source>
        <dbReference type="ARBA" id="ARBA00023180"/>
    </source>
</evidence>
<dbReference type="OrthoDB" id="4781at2759"/>
<keyword evidence="4" id="KW-0325">Glycoprotein</keyword>
<keyword evidence="8" id="KW-0964">Secreted</keyword>
<feature type="glycosylation site" description="N-linked (GlcNAc...) asparagine" evidence="7">
    <location>
        <position position="142"/>
    </location>
</feature>
<dbReference type="PIRSF" id="PIRSF005604">
    <property type="entry name" value="XET"/>
    <property type="match status" value="1"/>
</dbReference>
<evidence type="ECO:0000256" key="6">
    <source>
        <dbReference type="PIRSR" id="PIRSR005604-1"/>
    </source>
</evidence>
<keyword evidence="8" id="KW-0052">Apoplast</keyword>
<dbReference type="PROSITE" id="PS01034">
    <property type="entry name" value="GH16_1"/>
    <property type="match status" value="1"/>
</dbReference>
<dbReference type="GO" id="GO:0042546">
    <property type="term" value="P:cell wall biogenesis"/>
    <property type="evidence" value="ECO:0007669"/>
    <property type="project" value="InterPro"/>
</dbReference>
<feature type="domain" description="GH16" evidence="9">
    <location>
        <begin position="24"/>
        <end position="252"/>
    </location>
</feature>
<feature type="active site" description="Nucleophile" evidence="6">
    <location>
        <position position="134"/>
    </location>
</feature>
<evidence type="ECO:0000256" key="2">
    <source>
        <dbReference type="ARBA" id="ARBA00022801"/>
    </source>
</evidence>
<dbReference type="PROSITE" id="PS51762">
    <property type="entry name" value="GH16_2"/>
    <property type="match status" value="1"/>
</dbReference>
<feature type="active site" description="Proton donor" evidence="6">
    <location>
        <position position="138"/>
    </location>
</feature>
<comment type="PTM">
    <text evidence="8">Contains at least one intrachain disulfide bond essential for its enzymatic activity.</text>
</comment>
<reference evidence="10" key="1">
    <citation type="submission" date="2017-07" db="EMBL/GenBank/DDBJ databases">
        <title>Taro Niue Genome Assembly and Annotation.</title>
        <authorList>
            <person name="Atibalentja N."/>
            <person name="Keating K."/>
            <person name="Fields C.J."/>
        </authorList>
    </citation>
    <scope>NUCLEOTIDE SEQUENCE</scope>
    <source>
        <strain evidence="10">Niue_2</strain>
        <tissue evidence="10">Leaf</tissue>
    </source>
</reference>
<evidence type="ECO:0000313" key="11">
    <source>
        <dbReference type="Proteomes" id="UP000652761"/>
    </source>
</evidence>
<dbReference type="Proteomes" id="UP000652761">
    <property type="component" value="Unassembled WGS sequence"/>
</dbReference>
<dbReference type="GO" id="GO:0004553">
    <property type="term" value="F:hydrolase activity, hydrolyzing O-glycosyl compounds"/>
    <property type="evidence" value="ECO:0007669"/>
    <property type="project" value="InterPro"/>
</dbReference>
<dbReference type="EMBL" id="NMUH01002712">
    <property type="protein sequence ID" value="MQM01646.1"/>
    <property type="molecule type" value="Genomic_DNA"/>
</dbReference>
<dbReference type="GO" id="GO:0071555">
    <property type="term" value="P:cell wall organization"/>
    <property type="evidence" value="ECO:0007669"/>
    <property type="project" value="UniProtKB-KW"/>
</dbReference>
<keyword evidence="1 8" id="KW-0808">Transferase</keyword>
<evidence type="ECO:0000256" key="3">
    <source>
        <dbReference type="ARBA" id="ARBA00023157"/>
    </source>
</evidence>
<dbReference type="InterPro" id="IPR013320">
    <property type="entry name" value="ConA-like_dom_sf"/>
</dbReference>
<comment type="function">
    <text evidence="8">Catalyzes xyloglucan endohydrolysis (XEH) and/or endotransglycosylation (XET). Cleaves and religates xyloglucan polymers, an essential constituent of the primary cell wall, and thereby participates in cell wall construction of growing tissues.</text>
</comment>
<dbReference type="PANTHER" id="PTHR31062">
    <property type="entry name" value="XYLOGLUCAN ENDOTRANSGLUCOSYLASE/HYDROLASE PROTEIN 8-RELATED"/>
    <property type="match status" value="1"/>
</dbReference>
<dbReference type="InterPro" id="IPR044791">
    <property type="entry name" value="Beta-glucanase/XTH"/>
</dbReference>
<dbReference type="GO" id="GO:0010411">
    <property type="term" value="P:xyloglucan metabolic process"/>
    <property type="evidence" value="ECO:0007669"/>
    <property type="project" value="InterPro"/>
</dbReference>
<evidence type="ECO:0000256" key="7">
    <source>
        <dbReference type="PIRSR" id="PIRSR005604-2"/>
    </source>
</evidence>
<comment type="caution">
    <text evidence="10">The sequence shown here is derived from an EMBL/GenBank/DDBJ whole genome shotgun (WGS) entry which is preliminary data.</text>
</comment>
<keyword evidence="8" id="KW-0732">Signal</keyword>
<dbReference type="EC" id="2.4.1.207" evidence="8"/>
<keyword evidence="8" id="KW-0961">Cell wall biogenesis/degradation</keyword>
<name>A0A843W0Q7_COLES</name>
<protein>
    <recommendedName>
        <fullName evidence="8">Xyloglucan endotransglucosylase/hydrolase</fullName>
        <ecNumber evidence="8">2.4.1.207</ecNumber>
    </recommendedName>
</protein>
<comment type="similarity">
    <text evidence="8">Belongs to the glycosyl hydrolase 16 family.</text>
</comment>